<dbReference type="GO" id="GO:0042026">
    <property type="term" value="P:protein refolding"/>
    <property type="evidence" value="ECO:0007669"/>
    <property type="project" value="InterPro"/>
</dbReference>
<protein>
    <submittedName>
        <fullName evidence="3">Uncharacterized protein</fullName>
    </submittedName>
</protein>
<keyword evidence="4" id="KW-1185">Reference proteome</keyword>
<dbReference type="Gene3D" id="1.10.560.10">
    <property type="entry name" value="GroEL-like equatorial domain"/>
    <property type="match status" value="1"/>
</dbReference>
<evidence type="ECO:0000313" key="3">
    <source>
        <dbReference type="EMBL" id="KAF7152228.1"/>
    </source>
</evidence>
<dbReference type="PANTHER" id="PTHR45633">
    <property type="entry name" value="60 KDA HEAT SHOCK PROTEIN, MITOCHONDRIAL"/>
    <property type="match status" value="1"/>
</dbReference>
<comment type="similarity">
    <text evidence="1">Belongs to the chaperonin (HSP60) family.</text>
</comment>
<comment type="caution">
    <text evidence="3">The sequence shown here is derived from an EMBL/GenBank/DDBJ whole genome shotgun (WGS) entry which is preliminary data.</text>
</comment>
<evidence type="ECO:0000256" key="1">
    <source>
        <dbReference type="ARBA" id="ARBA00006607"/>
    </source>
</evidence>
<accession>A0A834HDZ0</accession>
<dbReference type="OrthoDB" id="1935563at2759"/>
<dbReference type="EMBL" id="WJXA01000001">
    <property type="protein sequence ID" value="KAF7152228.1"/>
    <property type="molecule type" value="Genomic_DNA"/>
</dbReference>
<name>A0A834HDZ0_RHOSS</name>
<reference evidence="3" key="1">
    <citation type="submission" date="2019-11" db="EMBL/GenBank/DDBJ databases">
        <authorList>
            <person name="Liu Y."/>
            <person name="Hou J."/>
            <person name="Li T.-Q."/>
            <person name="Guan C.-H."/>
            <person name="Wu X."/>
            <person name="Wu H.-Z."/>
            <person name="Ling F."/>
            <person name="Zhang R."/>
            <person name="Shi X.-G."/>
            <person name="Ren J.-P."/>
            <person name="Chen E.-F."/>
            <person name="Sun J.-M."/>
        </authorList>
    </citation>
    <scope>NUCLEOTIDE SEQUENCE</scope>
    <source>
        <strain evidence="3">Adult_tree_wgs_1</strain>
        <tissue evidence="3">Leaves</tissue>
    </source>
</reference>
<evidence type="ECO:0000256" key="2">
    <source>
        <dbReference type="ARBA" id="ARBA00023186"/>
    </source>
</evidence>
<dbReference type="InterPro" id="IPR027413">
    <property type="entry name" value="GROEL-like_equatorial_sf"/>
</dbReference>
<dbReference type="Proteomes" id="UP000626092">
    <property type="component" value="Unassembled WGS sequence"/>
</dbReference>
<proteinExistence type="inferred from homology"/>
<keyword evidence="2" id="KW-0143">Chaperone</keyword>
<dbReference type="AlphaFoldDB" id="A0A834HDZ0"/>
<gene>
    <name evidence="3" type="ORF">RHSIM_Rhsim01G0213300</name>
</gene>
<dbReference type="SUPFAM" id="SSF48592">
    <property type="entry name" value="GroEL equatorial domain-like"/>
    <property type="match status" value="1"/>
</dbReference>
<evidence type="ECO:0000313" key="4">
    <source>
        <dbReference type="Proteomes" id="UP000626092"/>
    </source>
</evidence>
<organism evidence="3 4">
    <name type="scientific">Rhododendron simsii</name>
    <name type="common">Sims's rhododendron</name>
    <dbReference type="NCBI Taxonomy" id="118357"/>
    <lineage>
        <taxon>Eukaryota</taxon>
        <taxon>Viridiplantae</taxon>
        <taxon>Streptophyta</taxon>
        <taxon>Embryophyta</taxon>
        <taxon>Tracheophyta</taxon>
        <taxon>Spermatophyta</taxon>
        <taxon>Magnoliopsida</taxon>
        <taxon>eudicotyledons</taxon>
        <taxon>Gunneridae</taxon>
        <taxon>Pentapetalae</taxon>
        <taxon>asterids</taxon>
        <taxon>Ericales</taxon>
        <taxon>Ericaceae</taxon>
        <taxon>Ericoideae</taxon>
        <taxon>Rhodoreae</taxon>
        <taxon>Rhododendron</taxon>
    </lineage>
</organism>
<dbReference type="GO" id="GO:0140662">
    <property type="term" value="F:ATP-dependent protein folding chaperone"/>
    <property type="evidence" value="ECO:0007669"/>
    <property type="project" value="InterPro"/>
</dbReference>
<sequence>MKKKKEVVLEKERSFTLRKKIESALDLVQFDYGDDEDGEEVFSQALVASVALGEVVVDKLKASEWEVGYNAMIDKYENPVEYGVIDPANLTRCDMQNSASVAGMVLMTQASSWRSPNSRPQWLLPREATQIS</sequence>
<dbReference type="InterPro" id="IPR001844">
    <property type="entry name" value="Cpn60/GroEL"/>
</dbReference>